<dbReference type="PANTHER" id="PTHR43161">
    <property type="entry name" value="SORBITOL DEHYDROGENASE"/>
    <property type="match status" value="1"/>
</dbReference>
<dbReference type="InterPro" id="IPR036291">
    <property type="entry name" value="NAD(P)-bd_dom_sf"/>
</dbReference>
<dbReference type="SUPFAM" id="SSF51735">
    <property type="entry name" value="NAD(P)-binding Rossmann-fold domains"/>
    <property type="match status" value="1"/>
</dbReference>
<evidence type="ECO:0000256" key="8">
    <source>
        <dbReference type="ARBA" id="ARBA00039783"/>
    </source>
</evidence>
<dbReference type="InterPro" id="IPR045306">
    <property type="entry name" value="SDH-like"/>
</dbReference>
<comment type="similarity">
    <text evidence="2 10">Belongs to the zinc-containing alcohol dehydrogenase family.</text>
</comment>
<comment type="cofactor">
    <cofactor evidence="1 10">
        <name>Zn(2+)</name>
        <dbReference type="ChEBI" id="CHEBI:29105"/>
    </cofactor>
</comment>
<dbReference type="EC" id="1.1.1.12" evidence="7"/>
<keyword evidence="6" id="KW-0560">Oxidoreductase</keyword>
<dbReference type="Gene3D" id="3.40.50.720">
    <property type="entry name" value="NAD(P)-binding Rossmann-like Domain"/>
    <property type="match status" value="1"/>
</dbReference>
<reference evidence="12 13" key="1">
    <citation type="submission" date="2023-08" db="EMBL/GenBank/DDBJ databases">
        <title>Annotated Genome Sequence of Vanrija albida AlHP1.</title>
        <authorList>
            <person name="Herzog R."/>
        </authorList>
    </citation>
    <scope>NUCLEOTIDE SEQUENCE [LARGE SCALE GENOMIC DNA]</scope>
    <source>
        <strain evidence="12 13">AlHP1</strain>
    </source>
</reference>
<evidence type="ECO:0000259" key="11">
    <source>
        <dbReference type="SMART" id="SM00829"/>
    </source>
</evidence>
<evidence type="ECO:0000256" key="4">
    <source>
        <dbReference type="ARBA" id="ARBA00022723"/>
    </source>
</evidence>
<sequence>MCQNHGTPNGAANGTANGAAAPTFYEEQYDPTKILKHAEFKVLQQGDAALDDPKANIASAYTPEHEVLMINKPVPVARKGEAIVHVKATGICGSDVHFWKHGHIGPMVVTDVNGAGHESAGEVIAVGEGVTNVAVGDRVAIEAGVPCGQADCYYCRVGRYNACPRVVFFSTPPYHGTLTRYHAHPAAWLHKLPDNVSYEEGSVCEPLAVALAGIDRAGLKLGDEVLICGAGPIGLVSLLAARAAGAAPIVITDLFQSRLDFAKKLVPNVRTVKIERGWTPEETAEKIKAAAASPGGAGVNEGGLRLALECTGVESSIRTAIHSMRFGGKVFVIGVGGDEQSYPFGLVGAREIDLQYQYRYAEQYPKAIRLVSEGLVDLKPLVTHRFPLNKAVEAFQVAADPTQGAIKVQIQD</sequence>
<organism evidence="12 13">
    <name type="scientific">Vanrija albida</name>
    <dbReference type="NCBI Taxonomy" id="181172"/>
    <lineage>
        <taxon>Eukaryota</taxon>
        <taxon>Fungi</taxon>
        <taxon>Dikarya</taxon>
        <taxon>Basidiomycota</taxon>
        <taxon>Agaricomycotina</taxon>
        <taxon>Tremellomycetes</taxon>
        <taxon>Trichosporonales</taxon>
        <taxon>Trichosporonaceae</taxon>
        <taxon>Vanrija</taxon>
    </lineage>
</organism>
<dbReference type="RefSeq" id="XP_069212129.1">
    <property type="nucleotide sequence ID" value="XM_069351743.1"/>
</dbReference>
<dbReference type="Pfam" id="PF08240">
    <property type="entry name" value="ADH_N"/>
    <property type="match status" value="1"/>
</dbReference>
<dbReference type="CDD" id="cd05285">
    <property type="entry name" value="sorbitol_DH"/>
    <property type="match status" value="1"/>
</dbReference>
<evidence type="ECO:0000256" key="10">
    <source>
        <dbReference type="RuleBase" id="RU361277"/>
    </source>
</evidence>
<dbReference type="InterPro" id="IPR013154">
    <property type="entry name" value="ADH-like_N"/>
</dbReference>
<evidence type="ECO:0000313" key="13">
    <source>
        <dbReference type="Proteomes" id="UP001565368"/>
    </source>
</evidence>
<evidence type="ECO:0000256" key="9">
    <source>
        <dbReference type="ARBA" id="ARBA00049317"/>
    </source>
</evidence>
<dbReference type="EMBL" id="JBBXJM010000002">
    <property type="protein sequence ID" value="KAL1412185.1"/>
    <property type="molecule type" value="Genomic_DNA"/>
</dbReference>
<proteinExistence type="inferred from homology"/>
<evidence type="ECO:0000256" key="5">
    <source>
        <dbReference type="ARBA" id="ARBA00022833"/>
    </source>
</evidence>
<feature type="domain" description="Enoyl reductase (ER)" evidence="11">
    <location>
        <begin position="61"/>
        <end position="406"/>
    </location>
</feature>
<comment type="subunit">
    <text evidence="3">Homotetramer.</text>
</comment>
<evidence type="ECO:0000256" key="3">
    <source>
        <dbReference type="ARBA" id="ARBA00011881"/>
    </source>
</evidence>
<accession>A0ABR3QBU3</accession>
<evidence type="ECO:0000256" key="6">
    <source>
        <dbReference type="ARBA" id="ARBA00023002"/>
    </source>
</evidence>
<dbReference type="InterPro" id="IPR013149">
    <property type="entry name" value="ADH-like_C"/>
</dbReference>
<comment type="caution">
    <text evidence="12">The sequence shown here is derived from an EMBL/GenBank/DDBJ whole genome shotgun (WGS) entry which is preliminary data.</text>
</comment>
<dbReference type="InterPro" id="IPR020843">
    <property type="entry name" value="ER"/>
</dbReference>
<gene>
    <name evidence="12" type="ORF">Q8F55_003195</name>
</gene>
<dbReference type="PANTHER" id="PTHR43161:SF12">
    <property type="entry name" value="L-ARABINITOL 4-DEHYDROGENASE"/>
    <property type="match status" value="1"/>
</dbReference>
<dbReference type="Proteomes" id="UP001565368">
    <property type="component" value="Unassembled WGS sequence"/>
</dbReference>
<dbReference type="SUPFAM" id="SSF50129">
    <property type="entry name" value="GroES-like"/>
    <property type="match status" value="1"/>
</dbReference>
<dbReference type="Gene3D" id="3.90.180.10">
    <property type="entry name" value="Medium-chain alcohol dehydrogenases, catalytic domain"/>
    <property type="match status" value="1"/>
</dbReference>
<name>A0ABR3QBU3_9TREE</name>
<dbReference type="SMART" id="SM00829">
    <property type="entry name" value="PKS_ER"/>
    <property type="match status" value="1"/>
</dbReference>
<keyword evidence="13" id="KW-1185">Reference proteome</keyword>
<evidence type="ECO:0000313" key="12">
    <source>
        <dbReference type="EMBL" id="KAL1412185.1"/>
    </source>
</evidence>
<dbReference type="InterPro" id="IPR002328">
    <property type="entry name" value="ADH_Zn_CS"/>
</dbReference>
<dbReference type="PROSITE" id="PS00059">
    <property type="entry name" value="ADH_ZINC"/>
    <property type="match status" value="1"/>
</dbReference>
<evidence type="ECO:0000256" key="7">
    <source>
        <dbReference type="ARBA" id="ARBA00038954"/>
    </source>
</evidence>
<dbReference type="InterPro" id="IPR011032">
    <property type="entry name" value="GroES-like_sf"/>
</dbReference>
<keyword evidence="5 10" id="KW-0862">Zinc</keyword>
<evidence type="ECO:0000256" key="1">
    <source>
        <dbReference type="ARBA" id="ARBA00001947"/>
    </source>
</evidence>
<keyword evidence="4 10" id="KW-0479">Metal-binding</keyword>
<evidence type="ECO:0000256" key="2">
    <source>
        <dbReference type="ARBA" id="ARBA00008072"/>
    </source>
</evidence>
<dbReference type="GeneID" id="95984238"/>
<comment type="catalytic activity">
    <reaction evidence="9">
        <text>L-arabinitol + NAD(+) = L-xylulose + NADH + H(+)</text>
        <dbReference type="Rhea" id="RHEA:16381"/>
        <dbReference type="ChEBI" id="CHEBI:15378"/>
        <dbReference type="ChEBI" id="CHEBI:17399"/>
        <dbReference type="ChEBI" id="CHEBI:18403"/>
        <dbReference type="ChEBI" id="CHEBI:57540"/>
        <dbReference type="ChEBI" id="CHEBI:57945"/>
        <dbReference type="EC" id="1.1.1.12"/>
    </reaction>
</comment>
<dbReference type="Pfam" id="PF00107">
    <property type="entry name" value="ADH_zinc_N"/>
    <property type="match status" value="1"/>
</dbReference>
<protein>
    <recommendedName>
        <fullName evidence="8">L-arabinitol 4-dehydrogenase</fullName>
        <ecNumber evidence="7">1.1.1.12</ecNumber>
    </recommendedName>
</protein>